<dbReference type="InterPro" id="IPR036390">
    <property type="entry name" value="WH_DNA-bd_sf"/>
</dbReference>
<dbReference type="SUPFAM" id="SSF46785">
    <property type="entry name" value="Winged helix' DNA-binding domain"/>
    <property type="match status" value="1"/>
</dbReference>
<feature type="compositionally biased region" description="Polar residues" evidence="4">
    <location>
        <begin position="76"/>
        <end position="86"/>
    </location>
</feature>
<feature type="region of interest" description="Disordered" evidence="4">
    <location>
        <begin position="57"/>
        <end position="86"/>
    </location>
</feature>
<accession>A0A7Y7ZCX3</accession>
<dbReference type="AlphaFoldDB" id="A0A7Y7ZCX3"/>
<dbReference type="Proteomes" id="UP000542695">
    <property type="component" value="Unassembled WGS sequence"/>
</dbReference>
<evidence type="ECO:0000256" key="1">
    <source>
        <dbReference type="ARBA" id="ARBA00023015"/>
    </source>
</evidence>
<organism evidence="6 7">
    <name type="scientific">Pseudomonas putida</name>
    <name type="common">Arthrobacter siderocapsulatus</name>
    <dbReference type="NCBI Taxonomy" id="303"/>
    <lineage>
        <taxon>Bacteria</taxon>
        <taxon>Pseudomonadati</taxon>
        <taxon>Pseudomonadota</taxon>
        <taxon>Gammaproteobacteria</taxon>
        <taxon>Pseudomonadales</taxon>
        <taxon>Pseudomonadaceae</taxon>
        <taxon>Pseudomonas</taxon>
    </lineage>
</organism>
<dbReference type="GO" id="GO:0003700">
    <property type="term" value="F:DNA-binding transcription factor activity"/>
    <property type="evidence" value="ECO:0007669"/>
    <property type="project" value="InterPro"/>
</dbReference>
<evidence type="ECO:0000256" key="3">
    <source>
        <dbReference type="ARBA" id="ARBA00023163"/>
    </source>
</evidence>
<sequence>MEPGSKLVIDALAGRYATSATPLREALNRLIADGLGWSRSGSCADSSLRRSANRIWSKSPSHAAGSKRSPCANRSCAGTVNGKKSW</sequence>
<dbReference type="GO" id="GO:0003677">
    <property type="term" value="F:DNA binding"/>
    <property type="evidence" value="ECO:0007669"/>
    <property type="project" value="UniProtKB-KW"/>
</dbReference>
<gene>
    <name evidence="6" type="ORF">HX798_15615</name>
</gene>
<evidence type="ECO:0000256" key="4">
    <source>
        <dbReference type="SAM" id="MobiDB-lite"/>
    </source>
</evidence>
<dbReference type="Gene3D" id="1.10.10.10">
    <property type="entry name" value="Winged helix-like DNA-binding domain superfamily/Winged helix DNA-binding domain"/>
    <property type="match status" value="1"/>
</dbReference>
<evidence type="ECO:0000259" key="5">
    <source>
        <dbReference type="Pfam" id="PF00392"/>
    </source>
</evidence>
<dbReference type="InterPro" id="IPR000524">
    <property type="entry name" value="Tscrpt_reg_HTH_GntR"/>
</dbReference>
<keyword evidence="3" id="KW-0804">Transcription</keyword>
<reference evidence="6 7" key="1">
    <citation type="submission" date="2020-04" db="EMBL/GenBank/DDBJ databases">
        <title>Molecular characterization of pseudomonads from Agaricus bisporus reveal novel blotch 2 pathogens in Western Europe.</title>
        <authorList>
            <person name="Taparia T."/>
            <person name="Krijger M."/>
            <person name="Haynes E."/>
            <person name="Elpinstone J.G."/>
            <person name="Noble R."/>
            <person name="Van Der Wolf J."/>
        </authorList>
    </citation>
    <scope>NUCLEOTIDE SEQUENCE [LARGE SCALE GENOMIC DNA]</scope>
    <source>
        <strain evidence="6 7">P7765</strain>
    </source>
</reference>
<evidence type="ECO:0000256" key="2">
    <source>
        <dbReference type="ARBA" id="ARBA00023125"/>
    </source>
</evidence>
<proteinExistence type="predicted"/>
<dbReference type="EMBL" id="JACARV010000042">
    <property type="protein sequence ID" value="NWC81705.1"/>
    <property type="molecule type" value="Genomic_DNA"/>
</dbReference>
<feature type="domain" description="HTH gntR-type" evidence="5">
    <location>
        <begin position="2"/>
        <end position="38"/>
    </location>
</feature>
<evidence type="ECO:0000313" key="7">
    <source>
        <dbReference type="Proteomes" id="UP000542695"/>
    </source>
</evidence>
<evidence type="ECO:0000313" key="6">
    <source>
        <dbReference type="EMBL" id="NWC81705.1"/>
    </source>
</evidence>
<keyword evidence="2" id="KW-0238">DNA-binding</keyword>
<keyword evidence="1" id="KW-0805">Transcription regulation</keyword>
<comment type="caution">
    <text evidence="6">The sequence shown here is derived from an EMBL/GenBank/DDBJ whole genome shotgun (WGS) entry which is preliminary data.</text>
</comment>
<dbReference type="InterPro" id="IPR036388">
    <property type="entry name" value="WH-like_DNA-bd_sf"/>
</dbReference>
<name>A0A7Y7ZCX3_PSEPU</name>
<protein>
    <submittedName>
        <fullName evidence="6">GntR family transcriptional regulator</fullName>
    </submittedName>
</protein>
<dbReference type="Pfam" id="PF00392">
    <property type="entry name" value="GntR"/>
    <property type="match status" value="1"/>
</dbReference>